<dbReference type="PANTHER" id="PTHR22916:SF3">
    <property type="entry name" value="UDP-GLCNAC:BETAGAL BETA-1,3-N-ACETYLGLUCOSAMINYLTRANSFERASE-LIKE PROTEIN 1"/>
    <property type="match status" value="1"/>
</dbReference>
<dbReference type="AlphaFoldDB" id="A0A1M6L6F9"/>
<dbReference type="Proteomes" id="UP000184465">
    <property type="component" value="Unassembled WGS sequence"/>
</dbReference>
<dbReference type="GO" id="GO:0016758">
    <property type="term" value="F:hexosyltransferase activity"/>
    <property type="evidence" value="ECO:0007669"/>
    <property type="project" value="UniProtKB-ARBA"/>
</dbReference>
<evidence type="ECO:0000313" key="2">
    <source>
        <dbReference type="EMBL" id="SHJ66803.1"/>
    </source>
</evidence>
<gene>
    <name evidence="2" type="ORF">SAMN02745912_00683</name>
</gene>
<protein>
    <submittedName>
        <fullName evidence="2">Glycosyl transferase family 2</fullName>
    </submittedName>
</protein>
<evidence type="ECO:0000259" key="1">
    <source>
        <dbReference type="Pfam" id="PF00535"/>
    </source>
</evidence>
<keyword evidence="2" id="KW-0808">Transferase</keyword>
<dbReference type="InterPro" id="IPR029044">
    <property type="entry name" value="Nucleotide-diphossugar_trans"/>
</dbReference>
<dbReference type="CDD" id="cd06433">
    <property type="entry name" value="GT_2_WfgS_like"/>
    <property type="match status" value="1"/>
</dbReference>
<dbReference type="InterPro" id="IPR029063">
    <property type="entry name" value="SAM-dependent_MTases_sf"/>
</dbReference>
<organism evidence="2 3">
    <name type="scientific">Paramaledivibacter caminithermalis (strain DSM 15212 / CIP 107654 / DViRD3)</name>
    <name type="common">Clostridium caminithermale</name>
    <dbReference type="NCBI Taxonomy" id="1121301"/>
    <lineage>
        <taxon>Bacteria</taxon>
        <taxon>Bacillati</taxon>
        <taxon>Bacillota</taxon>
        <taxon>Clostridia</taxon>
        <taxon>Peptostreptococcales</taxon>
        <taxon>Caminicellaceae</taxon>
        <taxon>Paramaledivibacter</taxon>
    </lineage>
</organism>
<reference evidence="2 3" key="1">
    <citation type="submission" date="2016-11" db="EMBL/GenBank/DDBJ databases">
        <authorList>
            <person name="Jaros S."/>
            <person name="Januszkiewicz K."/>
            <person name="Wedrychowicz H."/>
        </authorList>
    </citation>
    <scope>NUCLEOTIDE SEQUENCE [LARGE SCALE GENOMIC DNA]</scope>
    <source>
        <strain evidence="2 3">DSM 15212</strain>
    </source>
</reference>
<dbReference type="PANTHER" id="PTHR22916">
    <property type="entry name" value="GLYCOSYLTRANSFERASE"/>
    <property type="match status" value="1"/>
</dbReference>
<dbReference type="Gene3D" id="3.90.550.10">
    <property type="entry name" value="Spore Coat Polysaccharide Biosynthesis Protein SpsA, Chain A"/>
    <property type="match status" value="1"/>
</dbReference>
<accession>A0A1M6L6F9</accession>
<name>A0A1M6L6F9_PARC5</name>
<dbReference type="STRING" id="1121301.SAMN02745912_00683"/>
<feature type="domain" description="Glycosyltransferase 2-like" evidence="1">
    <location>
        <begin position="10"/>
        <end position="137"/>
    </location>
</feature>
<dbReference type="Gene3D" id="3.40.50.720">
    <property type="entry name" value="NAD(P)-binding Rossmann-like Domain"/>
    <property type="match status" value="1"/>
</dbReference>
<sequence>MLDRVYPKITIITICLNREKTIEQTIKSVLSQSYKNIEYIIVDGASTDGTIDIINRYKEKIDIIISEPDDGISDAYNKALKYATGDIIYFLSADDYLYEDDIIFKVAKVFSEKDLDFIHGKVLEINEESGFSFVNGHKMTMDDFKRGECTHHQGFFAKKHLFDKYDNFDNNFKIIPDVDFMIKCFNDRENRYIFFDEIVAVYRWGIGVSSSPKTIAKREKEHKYILYKNFNIIDVENEVQRETVREFYKTWLEKILLQDRGITSILKEYGVRNIAIFGTRHTGKYLLSDCKKEGFNVVAFLDNNENMQGKEIEGIKIYSPKWILENRKKVDTIIVSIENNADIIVINQLKELIGHEKIKILSWKELIGI</sequence>
<dbReference type="SUPFAM" id="SSF53448">
    <property type="entry name" value="Nucleotide-diphospho-sugar transferases"/>
    <property type="match status" value="1"/>
</dbReference>
<dbReference type="EMBL" id="FRAG01000005">
    <property type="protein sequence ID" value="SHJ66803.1"/>
    <property type="molecule type" value="Genomic_DNA"/>
</dbReference>
<evidence type="ECO:0000313" key="3">
    <source>
        <dbReference type="Proteomes" id="UP000184465"/>
    </source>
</evidence>
<dbReference type="SUPFAM" id="SSF53335">
    <property type="entry name" value="S-adenosyl-L-methionine-dependent methyltransferases"/>
    <property type="match status" value="1"/>
</dbReference>
<dbReference type="InterPro" id="IPR001173">
    <property type="entry name" value="Glyco_trans_2-like"/>
</dbReference>
<dbReference type="RefSeq" id="WP_073146969.1">
    <property type="nucleotide sequence ID" value="NZ_FRAG01000005.1"/>
</dbReference>
<proteinExistence type="predicted"/>
<dbReference type="Pfam" id="PF00535">
    <property type="entry name" value="Glycos_transf_2"/>
    <property type="match status" value="1"/>
</dbReference>
<keyword evidence="3" id="KW-1185">Reference proteome</keyword>